<feature type="region of interest" description="Disordered" evidence="1">
    <location>
        <begin position="241"/>
        <end position="264"/>
    </location>
</feature>
<comment type="caution">
    <text evidence="3">The sequence shown here is derived from an EMBL/GenBank/DDBJ whole genome shotgun (WGS) entry which is preliminary data.</text>
</comment>
<proteinExistence type="predicted"/>
<reference evidence="4" key="1">
    <citation type="journal article" date="2019" name="Int. J. Syst. Evol. Microbiol.">
        <title>The Global Catalogue of Microorganisms (GCM) 10K type strain sequencing project: providing services to taxonomists for standard genome sequencing and annotation.</title>
        <authorList>
            <consortium name="The Broad Institute Genomics Platform"/>
            <consortium name="The Broad Institute Genome Sequencing Center for Infectious Disease"/>
            <person name="Wu L."/>
            <person name="Ma J."/>
        </authorList>
    </citation>
    <scope>NUCLEOTIDE SEQUENCE [LARGE SCALE GENOMIC DNA]</scope>
    <source>
        <strain evidence="4">CCM 8479</strain>
    </source>
</reference>
<evidence type="ECO:0000313" key="4">
    <source>
        <dbReference type="Proteomes" id="UP001596156"/>
    </source>
</evidence>
<gene>
    <name evidence="3" type="ORF">ACFPN6_23605</name>
</gene>
<dbReference type="InterPro" id="IPR022291">
    <property type="entry name" value="Bacteriocin_synth_cyclodeHase"/>
</dbReference>
<feature type="domain" description="YcaO" evidence="2">
    <location>
        <begin position="260"/>
        <end position="652"/>
    </location>
</feature>
<sequence length="652" mass="70911">MPDMTPVVSLLGNGLLREAMAASLAETVRLRDPAELRPDAQDGLAAIVPVSDSWTDTPLGAVPAIPVPALPVTAELGHVVVGPLTAPGTSGCWTCADLRRRRNRPGRYAVLDRNRDTLARSPAPWLTTFSANGIAALVADEITALVSGTTPRSASALLRVSLADLTVRTHRVLPEPLCPVCGELPEDTAERALLTLRPRPKPRPGAFRIRNATDERQTLVRTFVDSETGLIRDVGTADEGGLPVARAPLPMRGHTAEESGWGRSDSYRASEATAVLEAVERWGGLQAGGKRTTVRAPYRDIRETAVDPRTLGLYPPERYEVPGFPFTPFHEDLAMHWVWAYSFARRRPVLLPEAYAYYGAHLLRPDEPRLAYEISNGCALGGCLEEAILYGLLEVAERDAFLIAWYARRPLPRIDLASARDPRVRLLAAHLEEETSRTVTVLDTTVEQGLPCVWAIAVDRTDDTGRARAVCAGGSHLVPERAVLNALCELGPILASVDRSYAEHRGRVKAMAADSSLVRSMSDHSLLYADPSVFSRLEFLFSSPERRSLEEMTARSISISGDDLTQDVEHAVDRYLRTGLDVLVVDQTTSEQRAGGLACVKVVVPGTVPMTFGHDMRRVDGLPRLLDVPRLLGDPAPPSTVAGLSPFPHPFP</sequence>
<evidence type="ECO:0000259" key="2">
    <source>
        <dbReference type="PROSITE" id="PS51664"/>
    </source>
</evidence>
<dbReference type="InterPro" id="IPR003776">
    <property type="entry name" value="YcaO-like_dom"/>
</dbReference>
<dbReference type="PANTHER" id="PTHR37809">
    <property type="entry name" value="RIBOSOMAL PROTEIN S12 METHYLTHIOTRANSFERASE ACCESSORY FACTOR YCAO"/>
    <property type="match status" value="1"/>
</dbReference>
<accession>A0ABW0DAR8</accession>
<dbReference type="Proteomes" id="UP001596156">
    <property type="component" value="Unassembled WGS sequence"/>
</dbReference>
<dbReference type="Gene3D" id="3.30.1330.230">
    <property type="match status" value="1"/>
</dbReference>
<protein>
    <submittedName>
        <fullName evidence="3">TOMM leader peptide-binding protein</fullName>
    </submittedName>
</protein>
<dbReference type="Pfam" id="PF02624">
    <property type="entry name" value="YcaO"/>
    <property type="match status" value="1"/>
</dbReference>
<name>A0ABW0DAR8_STRFI</name>
<dbReference type="InterPro" id="IPR027624">
    <property type="entry name" value="TOMM_cyclo_SagD"/>
</dbReference>
<dbReference type="NCBIfam" id="TIGR03882">
    <property type="entry name" value="cyclo_dehyd_2"/>
    <property type="match status" value="1"/>
</dbReference>
<dbReference type="Gene3D" id="3.30.160.660">
    <property type="match status" value="1"/>
</dbReference>
<evidence type="ECO:0000313" key="3">
    <source>
        <dbReference type="EMBL" id="MFC5227495.1"/>
    </source>
</evidence>
<dbReference type="Gene3D" id="3.30.40.250">
    <property type="match status" value="1"/>
</dbReference>
<dbReference type="PROSITE" id="PS51664">
    <property type="entry name" value="YCAO"/>
    <property type="match status" value="1"/>
</dbReference>
<evidence type="ECO:0000256" key="1">
    <source>
        <dbReference type="SAM" id="MobiDB-lite"/>
    </source>
</evidence>
<dbReference type="RefSeq" id="WP_344645497.1">
    <property type="nucleotide sequence ID" value="NZ_BAAASS010000016.1"/>
</dbReference>
<organism evidence="3 4">
    <name type="scientific">Streptomyces fimbriatus</name>
    <dbReference type="NCBI Taxonomy" id="68197"/>
    <lineage>
        <taxon>Bacteria</taxon>
        <taxon>Bacillati</taxon>
        <taxon>Actinomycetota</taxon>
        <taxon>Actinomycetes</taxon>
        <taxon>Kitasatosporales</taxon>
        <taxon>Streptomycetaceae</taxon>
        <taxon>Streptomyces</taxon>
    </lineage>
</organism>
<dbReference type="NCBIfam" id="TIGR03604">
    <property type="entry name" value="TOMM_cyclo_SagD"/>
    <property type="match status" value="1"/>
</dbReference>
<dbReference type="EMBL" id="JBHSKL010000029">
    <property type="protein sequence ID" value="MFC5227495.1"/>
    <property type="molecule type" value="Genomic_DNA"/>
</dbReference>
<dbReference type="PANTHER" id="PTHR37809:SF1">
    <property type="entry name" value="RIBOSOMAL PROTEIN S12 METHYLTHIOTRANSFERASE ACCESSORY FACTOR YCAO"/>
    <property type="match status" value="1"/>
</dbReference>
<keyword evidence="4" id="KW-1185">Reference proteome</keyword>
<dbReference type="Gene3D" id="3.40.50.720">
    <property type="entry name" value="NAD(P)-binding Rossmann-like Domain"/>
    <property type="match status" value="1"/>
</dbReference>